<dbReference type="Proteomes" id="UP000011841">
    <property type="component" value="Chromosome"/>
</dbReference>
<organism evidence="1 2">
    <name type="scientific">Bradyrhizobium oligotrophicum S58</name>
    <dbReference type="NCBI Taxonomy" id="1245469"/>
    <lineage>
        <taxon>Bacteria</taxon>
        <taxon>Pseudomonadati</taxon>
        <taxon>Pseudomonadota</taxon>
        <taxon>Alphaproteobacteria</taxon>
        <taxon>Hyphomicrobiales</taxon>
        <taxon>Nitrobacteraceae</taxon>
        <taxon>Bradyrhizobium</taxon>
    </lineage>
</organism>
<gene>
    <name evidence="1" type="ORF">S58_69140</name>
</gene>
<dbReference type="KEGG" id="aol:S58_69140"/>
<proteinExistence type="predicted"/>
<dbReference type="EMBL" id="AP012603">
    <property type="protein sequence ID" value="BAM92880.1"/>
    <property type="molecule type" value="Genomic_DNA"/>
</dbReference>
<protein>
    <submittedName>
        <fullName evidence="1">Uncharacterized protein</fullName>
    </submittedName>
</protein>
<dbReference type="AlphaFoldDB" id="M5A1Y6"/>
<dbReference type="HOGENOM" id="CLU_1010736_0_0_5"/>
<keyword evidence="2" id="KW-1185">Reference proteome</keyword>
<dbReference type="GeneID" id="301820587"/>
<accession>M5A1Y6</accession>
<dbReference type="Pfam" id="PF18742">
    <property type="entry name" value="DpnII-MboI"/>
    <property type="match status" value="1"/>
</dbReference>
<name>M5A1Y6_9BRAD</name>
<dbReference type="RefSeq" id="WP_015669954.1">
    <property type="nucleotide sequence ID" value="NC_020453.1"/>
</dbReference>
<dbReference type="eggNOG" id="ENOG50339G5">
    <property type="taxonomic scope" value="Bacteria"/>
</dbReference>
<evidence type="ECO:0000313" key="2">
    <source>
        <dbReference type="Proteomes" id="UP000011841"/>
    </source>
</evidence>
<dbReference type="STRING" id="1245469.S58_69140"/>
<dbReference type="OrthoDB" id="8441568at2"/>
<reference evidence="1 2" key="1">
    <citation type="journal article" date="2013" name="Appl. Environ. Microbiol.">
        <title>Genome analysis suggests that the soil oligotrophic bacterium Agromonas oligotrophica (Bradyrhizobium oligotrophicum) is a nitrogen-fixing symbiont of Aeschynomene indica.</title>
        <authorList>
            <person name="Okubo T."/>
            <person name="Fukushima S."/>
            <person name="Itakura M."/>
            <person name="Oshima K."/>
            <person name="Longtonglang A."/>
            <person name="Teaumroong N."/>
            <person name="Mitsui H."/>
            <person name="Hattori M."/>
            <person name="Hattori R."/>
            <person name="Hattori T."/>
            <person name="Minamisawa K."/>
        </authorList>
    </citation>
    <scope>NUCLEOTIDE SEQUENCE [LARGE SCALE GENOMIC DNA]</scope>
    <source>
        <strain evidence="1 2">S58</strain>
    </source>
</reference>
<evidence type="ECO:0000313" key="1">
    <source>
        <dbReference type="EMBL" id="BAM92880.1"/>
    </source>
</evidence>
<dbReference type="PATRIC" id="fig|1245469.3.peg.7073"/>
<sequence length="275" mass="30552">MGKEEQLLSLSIADTIHKADAVVQKISYIISGFRDSDDADRDNPELDEANEQLSWCVTKIYRDVGILAERMGLAQLAASMAAEFKSIKNISEVHPPAGDIFFTSPHLTSARGAFSSIATMTQGTEITGLSVLETILENTPQIIELTRADPKKESDVQREVLKVLKIAFPDTEREPSISQVFKHYHPDFGIRSLMAAVEYKFCDTKAEVVTALDGLYTDMKGYIGHYDWRTFFAVIYTTDTLVNPKEIAAEFRGMKADTNWIPIVVVGKGGRQAKP</sequence>